<evidence type="ECO:0000313" key="1">
    <source>
        <dbReference type="EMBL" id="AHB36463.1"/>
    </source>
</evidence>
<keyword evidence="2" id="KW-1185">Reference proteome</keyword>
<dbReference type="STRING" id="1276258.SAPIS_v1c06180"/>
<dbReference type="Proteomes" id="UP000018550">
    <property type="component" value="Chromosome"/>
</dbReference>
<accession>V5RJ00</accession>
<evidence type="ECO:0000313" key="2">
    <source>
        <dbReference type="Proteomes" id="UP000018550"/>
    </source>
</evidence>
<dbReference type="HOGENOM" id="CLU_2755839_0_0_14"/>
<name>V5RJ00_SPIAP</name>
<protein>
    <submittedName>
        <fullName evidence="1">Uncharacterized protein</fullName>
    </submittedName>
</protein>
<reference evidence="1 2" key="1">
    <citation type="journal article" date="2014" name="Genome Announc.">
        <title>Complete Genome Sequence of Spiroplasma apis B31T (ATCC 33834), a Bacterium Associated with May Disease of Honeybees (Apis mellifera).</title>
        <authorList>
            <person name="Ku C."/>
            <person name="Lo W.S."/>
            <person name="Chen L.L."/>
            <person name="Kuo C.H."/>
        </authorList>
    </citation>
    <scope>NUCLEOTIDE SEQUENCE [LARGE SCALE GENOMIC DNA]</scope>
    <source>
        <strain evidence="1">B31</strain>
    </source>
</reference>
<gene>
    <name evidence="1" type="ORF">SAPIS_v1c06180</name>
</gene>
<dbReference type="KEGG" id="sapi:SAPIS_v1c06180"/>
<dbReference type="EMBL" id="CP006682">
    <property type="protein sequence ID" value="AHB36463.1"/>
    <property type="molecule type" value="Genomic_DNA"/>
</dbReference>
<proteinExistence type="predicted"/>
<dbReference type="AlphaFoldDB" id="V5RJ00"/>
<organism evidence="1 2">
    <name type="scientific">Spiroplasma apis B31</name>
    <dbReference type="NCBI Taxonomy" id="1276258"/>
    <lineage>
        <taxon>Bacteria</taxon>
        <taxon>Bacillati</taxon>
        <taxon>Mycoplasmatota</taxon>
        <taxon>Mollicutes</taxon>
        <taxon>Entomoplasmatales</taxon>
        <taxon>Spiroplasmataceae</taxon>
        <taxon>Spiroplasma</taxon>
    </lineage>
</organism>
<sequence length="70" mass="8634">MIMQTSEDKLFASYGNEIYNLFEVEDNRLYENKDTLFEEECENIKISKIDTPWRYSNWYLFNKKNTRSIY</sequence>
<dbReference type="PATRIC" id="fig|1276258.3.peg.628"/>